<dbReference type="EMBL" id="SDOX01000122">
    <property type="protein sequence ID" value="TFJ81526.1"/>
    <property type="molecule type" value="Genomic_DNA"/>
</dbReference>
<comment type="caution">
    <text evidence="2">The sequence shown here is derived from an EMBL/GenBank/DDBJ whole genome shotgun (WGS) entry which is preliminary data.</text>
</comment>
<keyword evidence="3" id="KW-1185">Reference proteome</keyword>
<proteinExistence type="predicted"/>
<dbReference type="Proteomes" id="UP000355283">
    <property type="component" value="Unassembled WGS sequence"/>
</dbReference>
<evidence type="ECO:0000313" key="2">
    <source>
        <dbReference type="EMBL" id="TFJ81526.1"/>
    </source>
</evidence>
<feature type="region of interest" description="Disordered" evidence="1">
    <location>
        <begin position="591"/>
        <end position="635"/>
    </location>
</feature>
<dbReference type="PANTHER" id="PTHR23244:SF471">
    <property type="entry name" value="GUANINE NUCLEOTIDE-BINDING PROTEIN SUBUNIT BETA 1-RELATED"/>
    <property type="match status" value="1"/>
</dbReference>
<reference evidence="2 3" key="1">
    <citation type="submission" date="2019-01" db="EMBL/GenBank/DDBJ databases">
        <title>Nuclear Genome Assembly of the Microalgal Biofuel strain Nannochloropsis salina CCMP1776.</title>
        <authorList>
            <person name="Hovde B."/>
        </authorList>
    </citation>
    <scope>NUCLEOTIDE SEQUENCE [LARGE SCALE GENOMIC DNA]</scope>
    <source>
        <strain evidence="2 3">CCMP1776</strain>
    </source>
</reference>
<dbReference type="AlphaFoldDB" id="A0A4D9CRU0"/>
<feature type="region of interest" description="Disordered" evidence="1">
    <location>
        <begin position="236"/>
        <end position="266"/>
    </location>
</feature>
<dbReference type="Gene3D" id="2.120.10.80">
    <property type="entry name" value="Kelch-type beta propeller"/>
    <property type="match status" value="1"/>
</dbReference>
<accession>A0A4D9CRU0</accession>
<dbReference type="SUPFAM" id="SSF117281">
    <property type="entry name" value="Kelch motif"/>
    <property type="match status" value="1"/>
</dbReference>
<feature type="compositionally biased region" description="Basic and acidic residues" evidence="1">
    <location>
        <begin position="247"/>
        <end position="257"/>
    </location>
</feature>
<feature type="compositionally biased region" description="Acidic residues" evidence="1">
    <location>
        <begin position="605"/>
        <end position="635"/>
    </location>
</feature>
<evidence type="ECO:0000313" key="3">
    <source>
        <dbReference type="Proteomes" id="UP000355283"/>
    </source>
</evidence>
<name>A0A4D9CRU0_9STRA</name>
<dbReference type="OrthoDB" id="10251809at2759"/>
<organism evidence="2 3">
    <name type="scientific">Nannochloropsis salina CCMP1776</name>
    <dbReference type="NCBI Taxonomy" id="1027361"/>
    <lineage>
        <taxon>Eukaryota</taxon>
        <taxon>Sar</taxon>
        <taxon>Stramenopiles</taxon>
        <taxon>Ochrophyta</taxon>
        <taxon>Eustigmatophyceae</taxon>
        <taxon>Eustigmatales</taxon>
        <taxon>Monodopsidaceae</taxon>
        <taxon>Microchloropsis</taxon>
        <taxon>Microchloropsis salina</taxon>
    </lineage>
</organism>
<dbReference type="PANTHER" id="PTHR23244">
    <property type="entry name" value="KELCH REPEAT DOMAIN"/>
    <property type="match status" value="1"/>
</dbReference>
<dbReference type="InterPro" id="IPR015915">
    <property type="entry name" value="Kelch-typ_b-propeller"/>
</dbReference>
<sequence>MCLAMGSTTQQSLLLPPVSSGPFSSTLKKSGGFALWYDLLRHDEIGWKLLRRQEHHEIVSKASNESPTVPHQLYGTTDRLRRLGAASGIAWHPLPRPNARLGAPPAMEGHTACLLDDRWMVMVGGFTSYGVRNDVFVLDTWAPLSAPHPEWIRFPGAGVHQRQDPGDLHDHAQAISLPVYGHVCCPLGPRHVAVFGGVTMGGYQGDVNDFYLLELNFEEVSTHGLGSDGLNDKRGGVNASISIQGGSDKKGKSDADSSNRSPGTKTVCRSVRVLRPSVLLGQPLTSRAYATMTLLSRVDSSSPALSAPLRLLILGGIHQGQAILQPEVLTFLGAVEADGEMDRKGDAGSWEVTCPRIPGPEPSVRMGHSCSFLPRLGCVVVVGGSNGSDLLRNGRELLNDVSFILLEEEETQGSRRRGGGLGRPEKAKKRLLRPVCWKDPLYWGSRAPITEHETFTGRTHTAHLLREDEGSGRVVSKVIFFGGDARLSDAVGLLEVDEVVQWVGGQKEKRKGDYKVGFSPLRSLTRRPSPRLSHASVLVGDTLLVHGGWCEYERGDMHSLCLAPKGVPPTHVPASRSLRQMVGGMVDGLWSAAEEDSQDSSWHGEEEDEEEGEEEDEMEEDEMEEEGEEEEEEQH</sequence>
<gene>
    <name evidence="2" type="ORF">NSK_006780</name>
</gene>
<protein>
    <submittedName>
        <fullName evidence="2">Uncharacterized protein</fullName>
    </submittedName>
</protein>
<evidence type="ECO:0000256" key="1">
    <source>
        <dbReference type="SAM" id="MobiDB-lite"/>
    </source>
</evidence>